<evidence type="ECO:0000313" key="1">
    <source>
        <dbReference type="EMBL" id="KAK7499776.1"/>
    </source>
</evidence>
<dbReference type="Proteomes" id="UP001519460">
    <property type="component" value="Unassembled WGS sequence"/>
</dbReference>
<dbReference type="Gene3D" id="2.60.120.40">
    <property type="match status" value="1"/>
</dbReference>
<name>A0ABD0LKI9_9CAEN</name>
<dbReference type="EMBL" id="JACVVK020000041">
    <property type="protein sequence ID" value="KAK7499776.1"/>
    <property type="molecule type" value="Genomic_DNA"/>
</dbReference>
<evidence type="ECO:0000313" key="2">
    <source>
        <dbReference type="Proteomes" id="UP001519460"/>
    </source>
</evidence>
<protein>
    <recommendedName>
        <fullName evidence="3">C1q domain-containing protein</fullName>
    </recommendedName>
</protein>
<gene>
    <name evidence="1" type="ORF">BaRGS_00008867</name>
</gene>
<dbReference type="SUPFAM" id="SSF49842">
    <property type="entry name" value="TNF-like"/>
    <property type="match status" value="1"/>
</dbReference>
<dbReference type="AlphaFoldDB" id="A0ABD0LKI9"/>
<evidence type="ECO:0008006" key="3">
    <source>
        <dbReference type="Google" id="ProtNLM"/>
    </source>
</evidence>
<dbReference type="InterPro" id="IPR008983">
    <property type="entry name" value="Tumour_necrosis_fac-like_dom"/>
</dbReference>
<accession>A0ABD0LKI9</accession>
<sequence length="139" mass="15132">MKLLLADDSPPTAYFTAHIRSTSNPSHGEAVLFDDVQADSANAYDVTTRTYVIPHTGVYWVSVIVDALDNLNRATLELYVNNVLLGSADAADVSEGVFTGAFRLERGQNLIVRRGHDSYNSGNTLYSRTLLSLALVQAL</sequence>
<reference evidence="1 2" key="1">
    <citation type="journal article" date="2023" name="Sci. Data">
        <title>Genome assembly of the Korean intertidal mud-creeper Batillaria attramentaria.</title>
        <authorList>
            <person name="Patra A.K."/>
            <person name="Ho P.T."/>
            <person name="Jun S."/>
            <person name="Lee S.J."/>
            <person name="Kim Y."/>
            <person name="Won Y.J."/>
        </authorList>
    </citation>
    <scope>NUCLEOTIDE SEQUENCE [LARGE SCALE GENOMIC DNA]</scope>
    <source>
        <strain evidence="1">Wonlab-2016</strain>
    </source>
</reference>
<organism evidence="1 2">
    <name type="scientific">Batillaria attramentaria</name>
    <dbReference type="NCBI Taxonomy" id="370345"/>
    <lineage>
        <taxon>Eukaryota</taxon>
        <taxon>Metazoa</taxon>
        <taxon>Spiralia</taxon>
        <taxon>Lophotrochozoa</taxon>
        <taxon>Mollusca</taxon>
        <taxon>Gastropoda</taxon>
        <taxon>Caenogastropoda</taxon>
        <taxon>Sorbeoconcha</taxon>
        <taxon>Cerithioidea</taxon>
        <taxon>Batillariidae</taxon>
        <taxon>Batillaria</taxon>
    </lineage>
</organism>
<comment type="caution">
    <text evidence="1">The sequence shown here is derived from an EMBL/GenBank/DDBJ whole genome shotgun (WGS) entry which is preliminary data.</text>
</comment>
<proteinExistence type="predicted"/>
<keyword evidence="2" id="KW-1185">Reference proteome</keyword>